<dbReference type="SUPFAM" id="SSF53098">
    <property type="entry name" value="Ribonuclease H-like"/>
    <property type="match status" value="1"/>
</dbReference>
<keyword evidence="10 14" id="KW-0479">Metal-binding</keyword>
<dbReference type="NCBIfam" id="NF000595">
    <property type="entry name" value="PRK00015.1-3"/>
    <property type="match status" value="1"/>
</dbReference>
<sequence>MNQALTLICGVDEAGRGPIAGPVVAAAVILDPNHPIEGVTDSKKLSEKKRLVLSEEIKTHALYWAIAQCDVAEIDQLNILHASMLAMSRAVEALPVAPEHVLVDGNRLPALKVPATAIVKGDASEACIGAASILAKVERDRQMLEWHAQYPIYDFAKHKAYPTAAHLACIQTHGVSPIHRRSFRPVREVLAKQAQQAAGGSNP</sequence>
<feature type="domain" description="RNase H type-2" evidence="17">
    <location>
        <begin position="6"/>
        <end position="195"/>
    </location>
</feature>
<dbReference type="NCBIfam" id="NF000594">
    <property type="entry name" value="PRK00015.1-1"/>
    <property type="match status" value="1"/>
</dbReference>
<dbReference type="HAMAP" id="MF_00052_B">
    <property type="entry name" value="RNase_HII_B"/>
    <property type="match status" value="1"/>
</dbReference>
<dbReference type="Proteomes" id="UP000287865">
    <property type="component" value="Unassembled WGS sequence"/>
</dbReference>
<evidence type="ECO:0000256" key="4">
    <source>
        <dbReference type="ARBA" id="ARBA00004496"/>
    </source>
</evidence>
<feature type="binding site" evidence="14 15">
    <location>
        <position position="12"/>
    </location>
    <ligand>
        <name>a divalent metal cation</name>
        <dbReference type="ChEBI" id="CHEBI:60240"/>
    </ligand>
</feature>
<evidence type="ECO:0000256" key="10">
    <source>
        <dbReference type="ARBA" id="ARBA00022723"/>
    </source>
</evidence>
<evidence type="ECO:0000256" key="8">
    <source>
        <dbReference type="ARBA" id="ARBA00022490"/>
    </source>
</evidence>
<dbReference type="PANTHER" id="PTHR10954:SF18">
    <property type="entry name" value="RIBONUCLEASE HII"/>
    <property type="match status" value="1"/>
</dbReference>
<protein>
    <recommendedName>
        <fullName evidence="7 14">Ribonuclease HII</fullName>
        <shortName evidence="14">RNase HII</shortName>
        <ecNumber evidence="6 14">3.1.26.4</ecNumber>
    </recommendedName>
</protein>
<dbReference type="Gene3D" id="3.30.420.10">
    <property type="entry name" value="Ribonuclease H-like superfamily/Ribonuclease H"/>
    <property type="match status" value="1"/>
</dbReference>
<evidence type="ECO:0000256" key="15">
    <source>
        <dbReference type="PROSITE-ProRule" id="PRU01319"/>
    </source>
</evidence>
<evidence type="ECO:0000256" key="3">
    <source>
        <dbReference type="ARBA" id="ARBA00004065"/>
    </source>
</evidence>
<keyword evidence="8 14" id="KW-0963">Cytoplasm</keyword>
<reference evidence="18 20" key="2">
    <citation type="submission" date="2018-06" db="EMBL/GenBank/DDBJ databases">
        <title>Genomic Encyclopedia of Type Strains, Phase III (KMG-III): the genomes of soil and plant-associated and newly described type strains.</title>
        <authorList>
            <person name="Whitman W."/>
        </authorList>
    </citation>
    <scope>NUCLEOTIDE SEQUENCE [LARGE SCALE GENOMIC DNA]</scope>
    <source>
        <strain evidence="18 20">CGMCC 1.15366</strain>
    </source>
</reference>
<comment type="function">
    <text evidence="3 14 16">Endonuclease that specifically degrades the RNA of RNA-DNA hybrids.</text>
</comment>
<dbReference type="InterPro" id="IPR001352">
    <property type="entry name" value="RNase_HII/HIII"/>
</dbReference>
<evidence type="ECO:0000256" key="12">
    <source>
        <dbReference type="ARBA" id="ARBA00022801"/>
    </source>
</evidence>
<evidence type="ECO:0000313" key="18">
    <source>
        <dbReference type="EMBL" id="RAK01678.1"/>
    </source>
</evidence>
<evidence type="ECO:0000256" key="5">
    <source>
        <dbReference type="ARBA" id="ARBA00007383"/>
    </source>
</evidence>
<keyword evidence="12 14" id="KW-0378">Hydrolase</keyword>
<dbReference type="GO" id="GO:0003723">
    <property type="term" value="F:RNA binding"/>
    <property type="evidence" value="ECO:0007669"/>
    <property type="project" value="UniProtKB-UniRule"/>
</dbReference>
<feature type="binding site" evidence="14 15">
    <location>
        <position position="104"/>
    </location>
    <ligand>
        <name>a divalent metal cation</name>
        <dbReference type="ChEBI" id="CHEBI:60240"/>
    </ligand>
</feature>
<keyword evidence="11 14" id="KW-0255">Endonuclease</keyword>
<dbReference type="AlphaFoldDB" id="A0A327X681"/>
<evidence type="ECO:0000259" key="17">
    <source>
        <dbReference type="PROSITE" id="PS51975"/>
    </source>
</evidence>
<dbReference type="NCBIfam" id="NF000596">
    <property type="entry name" value="PRK00015.1-4"/>
    <property type="match status" value="1"/>
</dbReference>
<dbReference type="GO" id="GO:0006298">
    <property type="term" value="P:mismatch repair"/>
    <property type="evidence" value="ECO:0007669"/>
    <property type="project" value="TreeGrafter"/>
</dbReference>
<dbReference type="EMBL" id="QLMD01000001">
    <property type="protein sequence ID" value="RAK01678.1"/>
    <property type="molecule type" value="Genomic_DNA"/>
</dbReference>
<accession>A0A327X681</accession>
<dbReference type="GO" id="GO:0030145">
    <property type="term" value="F:manganese ion binding"/>
    <property type="evidence" value="ECO:0007669"/>
    <property type="project" value="UniProtKB-UniRule"/>
</dbReference>
<evidence type="ECO:0000256" key="13">
    <source>
        <dbReference type="ARBA" id="ARBA00023211"/>
    </source>
</evidence>
<dbReference type="Proteomes" id="UP000249203">
    <property type="component" value="Unassembled WGS sequence"/>
</dbReference>
<dbReference type="OrthoDB" id="9803420at2"/>
<dbReference type="Pfam" id="PF01351">
    <property type="entry name" value="RNase_HII"/>
    <property type="match status" value="1"/>
</dbReference>
<evidence type="ECO:0000256" key="1">
    <source>
        <dbReference type="ARBA" id="ARBA00000077"/>
    </source>
</evidence>
<evidence type="ECO:0000256" key="14">
    <source>
        <dbReference type="HAMAP-Rule" id="MF_00052"/>
    </source>
</evidence>
<dbReference type="InterPro" id="IPR012337">
    <property type="entry name" value="RNaseH-like_sf"/>
</dbReference>
<comment type="cofactor">
    <cofactor evidence="14 15">
        <name>Mn(2+)</name>
        <dbReference type="ChEBI" id="CHEBI:29035"/>
    </cofactor>
    <cofactor evidence="14 15">
        <name>Mg(2+)</name>
        <dbReference type="ChEBI" id="CHEBI:18420"/>
    </cofactor>
    <text evidence="14 15">Manganese or magnesium. Binds 1 divalent metal ion per monomer in the absence of substrate. May bind a second metal ion after substrate binding.</text>
</comment>
<comment type="similarity">
    <text evidence="5 14 16">Belongs to the RNase HII family.</text>
</comment>
<evidence type="ECO:0000256" key="7">
    <source>
        <dbReference type="ARBA" id="ARBA00019179"/>
    </source>
</evidence>
<evidence type="ECO:0000256" key="16">
    <source>
        <dbReference type="RuleBase" id="RU003515"/>
    </source>
</evidence>
<comment type="caution">
    <text evidence="18">The sequence shown here is derived from an EMBL/GenBank/DDBJ whole genome shotgun (WGS) entry which is preliminary data.</text>
</comment>
<dbReference type="RefSeq" id="WP_111568155.1">
    <property type="nucleotide sequence ID" value="NZ_PIPK01000001.1"/>
</dbReference>
<proteinExistence type="inferred from homology"/>
<comment type="cofactor">
    <cofactor evidence="2">
        <name>Mg(2+)</name>
        <dbReference type="ChEBI" id="CHEBI:18420"/>
    </cofactor>
</comment>
<dbReference type="EMBL" id="PIPK01000001">
    <property type="protein sequence ID" value="RUO28500.1"/>
    <property type="molecule type" value="Genomic_DNA"/>
</dbReference>
<comment type="catalytic activity">
    <reaction evidence="1 14 15 16">
        <text>Endonucleolytic cleavage to 5'-phosphomonoester.</text>
        <dbReference type="EC" id="3.1.26.4"/>
    </reaction>
</comment>
<evidence type="ECO:0000256" key="6">
    <source>
        <dbReference type="ARBA" id="ARBA00012180"/>
    </source>
</evidence>
<dbReference type="InterPro" id="IPR024567">
    <property type="entry name" value="RNase_HII/HIII_dom"/>
</dbReference>
<comment type="subcellular location">
    <subcellularLocation>
        <location evidence="4 14">Cytoplasm</location>
    </subcellularLocation>
</comment>
<feature type="binding site" evidence="14 15">
    <location>
        <position position="13"/>
    </location>
    <ligand>
        <name>a divalent metal cation</name>
        <dbReference type="ChEBI" id="CHEBI:60240"/>
    </ligand>
</feature>
<dbReference type="PANTHER" id="PTHR10954">
    <property type="entry name" value="RIBONUCLEASE H2 SUBUNIT A"/>
    <property type="match status" value="1"/>
</dbReference>
<dbReference type="GO" id="GO:0005737">
    <property type="term" value="C:cytoplasm"/>
    <property type="evidence" value="ECO:0007669"/>
    <property type="project" value="UniProtKB-SubCell"/>
</dbReference>
<evidence type="ECO:0000313" key="19">
    <source>
        <dbReference type="EMBL" id="RUO28500.1"/>
    </source>
</evidence>
<dbReference type="FunFam" id="3.30.420.10:FF:000006">
    <property type="entry name" value="Ribonuclease HII"/>
    <property type="match status" value="1"/>
</dbReference>
<dbReference type="EC" id="3.1.26.4" evidence="6 14"/>
<dbReference type="InterPro" id="IPR036397">
    <property type="entry name" value="RNaseH_sf"/>
</dbReference>
<evidence type="ECO:0000313" key="21">
    <source>
        <dbReference type="Proteomes" id="UP000287865"/>
    </source>
</evidence>
<organism evidence="18 20">
    <name type="scientific">Aliidiomarina maris</name>
    <dbReference type="NCBI Taxonomy" id="531312"/>
    <lineage>
        <taxon>Bacteria</taxon>
        <taxon>Pseudomonadati</taxon>
        <taxon>Pseudomonadota</taxon>
        <taxon>Gammaproteobacteria</taxon>
        <taxon>Alteromonadales</taxon>
        <taxon>Idiomarinaceae</taxon>
        <taxon>Aliidiomarina</taxon>
    </lineage>
</organism>
<keyword evidence="21" id="KW-1185">Reference proteome</keyword>
<evidence type="ECO:0000256" key="11">
    <source>
        <dbReference type="ARBA" id="ARBA00022759"/>
    </source>
</evidence>
<evidence type="ECO:0000256" key="9">
    <source>
        <dbReference type="ARBA" id="ARBA00022722"/>
    </source>
</evidence>
<dbReference type="GO" id="GO:0032299">
    <property type="term" value="C:ribonuclease H2 complex"/>
    <property type="evidence" value="ECO:0007669"/>
    <property type="project" value="TreeGrafter"/>
</dbReference>
<dbReference type="GO" id="GO:0043137">
    <property type="term" value="P:DNA replication, removal of RNA primer"/>
    <property type="evidence" value="ECO:0007669"/>
    <property type="project" value="TreeGrafter"/>
</dbReference>
<dbReference type="CDD" id="cd07182">
    <property type="entry name" value="RNase_HII_bacteria_HII_like"/>
    <property type="match status" value="1"/>
</dbReference>
<reference evidence="19 21" key="1">
    <citation type="journal article" date="2018" name="Front. Microbiol.">
        <title>Genome-Based Analysis Reveals the Taxonomy and Diversity of the Family Idiomarinaceae.</title>
        <authorList>
            <person name="Liu Y."/>
            <person name="Lai Q."/>
            <person name="Shao Z."/>
        </authorList>
    </citation>
    <scope>NUCLEOTIDE SEQUENCE [LARGE SCALE GENOMIC DNA]</scope>
    <source>
        <strain evidence="19 21">CF12-14</strain>
    </source>
</reference>
<dbReference type="InterPro" id="IPR022898">
    <property type="entry name" value="RNase_HII"/>
</dbReference>
<evidence type="ECO:0000313" key="20">
    <source>
        <dbReference type="Proteomes" id="UP000249203"/>
    </source>
</evidence>
<dbReference type="GO" id="GO:0004523">
    <property type="term" value="F:RNA-DNA hybrid ribonuclease activity"/>
    <property type="evidence" value="ECO:0007669"/>
    <property type="project" value="UniProtKB-UniRule"/>
</dbReference>
<evidence type="ECO:0000256" key="2">
    <source>
        <dbReference type="ARBA" id="ARBA00001946"/>
    </source>
</evidence>
<gene>
    <name evidence="14" type="primary">rnhB</name>
    <name evidence="18" type="ORF">B0I24_101302</name>
    <name evidence="19" type="ORF">CWE07_01450</name>
</gene>
<keyword evidence="13 14" id="KW-0464">Manganese</keyword>
<name>A0A327X681_9GAMM</name>
<keyword evidence="9 14" id="KW-0540">Nuclease</keyword>
<dbReference type="PROSITE" id="PS51975">
    <property type="entry name" value="RNASE_H_2"/>
    <property type="match status" value="1"/>
</dbReference>